<reference evidence="3" key="1">
    <citation type="submission" date="2014-12" db="EMBL/GenBank/DDBJ databases">
        <title>Insight into the proteome of Arion vulgaris.</title>
        <authorList>
            <person name="Aradska J."/>
            <person name="Bulat T."/>
            <person name="Smidak R."/>
            <person name="Sarate P."/>
            <person name="Gangsoo J."/>
            <person name="Sialana F."/>
            <person name="Bilban M."/>
            <person name="Lubec G."/>
        </authorList>
    </citation>
    <scope>NUCLEOTIDE SEQUENCE</scope>
    <source>
        <tissue evidence="3">Skin</tissue>
    </source>
</reference>
<organism evidence="3">
    <name type="scientific">Arion vulgaris</name>
    <dbReference type="NCBI Taxonomy" id="1028688"/>
    <lineage>
        <taxon>Eukaryota</taxon>
        <taxon>Metazoa</taxon>
        <taxon>Spiralia</taxon>
        <taxon>Lophotrochozoa</taxon>
        <taxon>Mollusca</taxon>
        <taxon>Gastropoda</taxon>
        <taxon>Heterobranchia</taxon>
        <taxon>Euthyneura</taxon>
        <taxon>Panpulmonata</taxon>
        <taxon>Eupulmonata</taxon>
        <taxon>Stylommatophora</taxon>
        <taxon>Helicina</taxon>
        <taxon>Arionoidea</taxon>
        <taxon>Arionidae</taxon>
        <taxon>Arion</taxon>
    </lineage>
</organism>
<accession>A0A0B7AU43</accession>
<name>A0A0B7AU43_9EUPU</name>
<evidence type="ECO:0000256" key="1">
    <source>
        <dbReference type="SAM" id="Coils"/>
    </source>
</evidence>
<sequence>VVSDVLKTSTMASFDPHEKETVADNNSPEITKYSIKRLELSIKKFVKVLDIDLDRLYKHTANISRLTNAEDWNGLHKEQVNAARTIQQIKANIKEIEKARNQVKDEDLHLFDGKVHKVKSKALFAMEEFMNFIGMESTVSPLTSDTGFG</sequence>
<evidence type="ECO:0000313" key="3">
    <source>
        <dbReference type="EMBL" id="CEK83506.1"/>
    </source>
</evidence>
<protein>
    <recommendedName>
        <fullName evidence="2">STX17-like N-terminal domain-containing protein</fullName>
    </recommendedName>
</protein>
<gene>
    <name evidence="3" type="primary">ORF137406</name>
</gene>
<keyword evidence="1" id="KW-0175">Coiled coil</keyword>
<dbReference type="AlphaFoldDB" id="A0A0B7AU43"/>
<evidence type="ECO:0000259" key="2">
    <source>
        <dbReference type="Pfam" id="PF26585"/>
    </source>
</evidence>
<proteinExistence type="predicted"/>
<feature type="domain" description="STX17-like N-terminal" evidence="2">
    <location>
        <begin position="36"/>
        <end position="132"/>
    </location>
</feature>
<feature type="non-terminal residue" evidence="3">
    <location>
        <position position="1"/>
    </location>
</feature>
<dbReference type="Pfam" id="PF26585">
    <property type="entry name" value="STX17_N"/>
    <property type="match status" value="1"/>
</dbReference>
<dbReference type="InterPro" id="IPR059001">
    <property type="entry name" value="STX17_N"/>
</dbReference>
<feature type="non-terminal residue" evidence="3">
    <location>
        <position position="149"/>
    </location>
</feature>
<feature type="coiled-coil region" evidence="1">
    <location>
        <begin position="79"/>
        <end position="106"/>
    </location>
</feature>
<dbReference type="EMBL" id="HACG01036641">
    <property type="protein sequence ID" value="CEK83506.1"/>
    <property type="molecule type" value="Transcribed_RNA"/>
</dbReference>